<accession>F0F7W1</accession>
<gene>
    <name evidence="1" type="ORF">HMPREF9141_1678</name>
</gene>
<protein>
    <submittedName>
        <fullName evidence="1">Uncharacterized protein</fullName>
    </submittedName>
</protein>
<proteinExistence type="predicted"/>
<reference evidence="1 2" key="1">
    <citation type="submission" date="2011-01" db="EMBL/GenBank/DDBJ databases">
        <authorList>
            <person name="Muzny D."/>
            <person name="Qin X."/>
            <person name="Deng J."/>
            <person name="Jiang H."/>
            <person name="Liu Y."/>
            <person name="Qu J."/>
            <person name="Song X.-Z."/>
            <person name="Zhang L."/>
            <person name="Thornton R."/>
            <person name="Coyle M."/>
            <person name="Francisco L."/>
            <person name="Jackson L."/>
            <person name="Javaid M."/>
            <person name="Korchina V."/>
            <person name="Kovar C."/>
            <person name="Mata R."/>
            <person name="Mathew T."/>
            <person name="Ngo R."/>
            <person name="Nguyen L."/>
            <person name="Nguyen N."/>
            <person name="Okwuonu G."/>
            <person name="Ongeri F."/>
            <person name="Pham C."/>
            <person name="Simmons D."/>
            <person name="Wilczek-Boney K."/>
            <person name="Hale W."/>
            <person name="Jakkamsetti A."/>
            <person name="Pham P."/>
            <person name="Ruth R."/>
            <person name="San Lucas F."/>
            <person name="Warren J."/>
            <person name="Zhang J."/>
            <person name="Zhao Z."/>
            <person name="Zhou C."/>
            <person name="Zhu D."/>
            <person name="Lee S."/>
            <person name="Bess C."/>
            <person name="Blankenburg K."/>
            <person name="Forbes L."/>
            <person name="Fu Q."/>
            <person name="Gubbala S."/>
            <person name="Hirani K."/>
            <person name="Jayaseelan J.C."/>
            <person name="Lara F."/>
            <person name="Munidasa M."/>
            <person name="Palculict T."/>
            <person name="Patil S."/>
            <person name="Pu L.-L."/>
            <person name="Saada N."/>
            <person name="Tang L."/>
            <person name="Weissenberger G."/>
            <person name="Zhu Y."/>
            <person name="Hemphill L."/>
            <person name="Shang Y."/>
            <person name="Youmans B."/>
            <person name="Ayvaz T."/>
            <person name="Ross M."/>
            <person name="Santibanez J."/>
            <person name="Aqrawi P."/>
            <person name="Gross S."/>
            <person name="Joshi V."/>
            <person name="Fowler G."/>
            <person name="Nazareth L."/>
            <person name="Reid J."/>
            <person name="Worley K."/>
            <person name="Petrosino J."/>
            <person name="Highlander S."/>
            <person name="Gibbs R."/>
        </authorList>
    </citation>
    <scope>NUCLEOTIDE SEQUENCE [LARGE SCALE GENOMIC DNA]</scope>
    <source>
        <strain evidence="1 2">DSM 16608</strain>
    </source>
</reference>
<organism evidence="1 2">
    <name type="scientific">Prevotella multiformis DSM 16608</name>
    <dbReference type="NCBI Taxonomy" id="888743"/>
    <lineage>
        <taxon>Bacteria</taxon>
        <taxon>Pseudomonadati</taxon>
        <taxon>Bacteroidota</taxon>
        <taxon>Bacteroidia</taxon>
        <taxon>Bacteroidales</taxon>
        <taxon>Prevotellaceae</taxon>
        <taxon>Prevotella</taxon>
    </lineage>
</organism>
<dbReference type="EMBL" id="AEWX01000024">
    <property type="protein sequence ID" value="EGC19804.1"/>
    <property type="molecule type" value="Genomic_DNA"/>
</dbReference>
<keyword evidence="2" id="KW-1185">Reference proteome</keyword>
<name>F0F7W1_9BACT</name>
<sequence length="47" mass="5517">MWCGKIFVSLHLENERKRLWAKIKAIVDDFGLSAMSFCFHGIYNNII</sequence>
<evidence type="ECO:0000313" key="2">
    <source>
        <dbReference type="Proteomes" id="UP000005697"/>
    </source>
</evidence>
<comment type="caution">
    <text evidence="1">The sequence shown here is derived from an EMBL/GenBank/DDBJ whole genome shotgun (WGS) entry which is preliminary data.</text>
</comment>
<dbReference type="HOGENOM" id="CLU_3171649_0_0_10"/>
<dbReference type="AlphaFoldDB" id="F0F7W1"/>
<dbReference type="Proteomes" id="UP000005697">
    <property type="component" value="Unassembled WGS sequence"/>
</dbReference>
<dbReference type="STRING" id="888743.HMPREF9141_1678"/>
<evidence type="ECO:0000313" key="1">
    <source>
        <dbReference type="EMBL" id="EGC19804.1"/>
    </source>
</evidence>